<dbReference type="PROSITE" id="PS51007">
    <property type="entry name" value="CYTC"/>
    <property type="match status" value="1"/>
</dbReference>
<dbReference type="Proteomes" id="UP000324159">
    <property type="component" value="Unassembled WGS sequence"/>
</dbReference>
<evidence type="ECO:0000256" key="4">
    <source>
        <dbReference type="ARBA" id="ARBA00022982"/>
    </source>
</evidence>
<dbReference type="InterPro" id="IPR002323">
    <property type="entry name" value="Cyt_CIE"/>
</dbReference>
<sequence>MRKLTVLLIALVLLPPSAVFAAASGMAVYQKACGFCHDSGVAGAPKLGDKVAWKERLGKGIEGLSESVLEGKGAMPPKGGNASLSEAEVRAAVEYMVEQSK</sequence>
<evidence type="ECO:0000259" key="8">
    <source>
        <dbReference type="PROSITE" id="PS51007"/>
    </source>
</evidence>
<proteinExistence type="predicted"/>
<protein>
    <submittedName>
        <fullName evidence="9">Cytochrome c5</fullName>
    </submittedName>
</protein>
<accession>A0A5D3WLN7</accession>
<comment type="caution">
    <text evidence="9">The sequence shown here is derived from an EMBL/GenBank/DDBJ whole genome shotgun (WGS) entry which is preliminary data.</text>
</comment>
<dbReference type="EMBL" id="VNIB01000003">
    <property type="protein sequence ID" value="TYO99351.1"/>
    <property type="molecule type" value="Genomic_DNA"/>
</dbReference>
<dbReference type="OrthoDB" id="9811281at2"/>
<dbReference type="GO" id="GO:0005506">
    <property type="term" value="F:iron ion binding"/>
    <property type="evidence" value="ECO:0007669"/>
    <property type="project" value="InterPro"/>
</dbReference>
<evidence type="ECO:0000256" key="1">
    <source>
        <dbReference type="ARBA" id="ARBA00022448"/>
    </source>
</evidence>
<keyword evidence="10" id="KW-1185">Reference proteome</keyword>
<evidence type="ECO:0000256" key="3">
    <source>
        <dbReference type="ARBA" id="ARBA00022723"/>
    </source>
</evidence>
<dbReference type="PRINTS" id="PR00607">
    <property type="entry name" value="CYTCHROMECIE"/>
</dbReference>
<feature type="domain" description="Cytochrome c" evidence="8">
    <location>
        <begin position="20"/>
        <end position="100"/>
    </location>
</feature>
<dbReference type="Gene3D" id="1.10.760.10">
    <property type="entry name" value="Cytochrome c-like domain"/>
    <property type="match status" value="1"/>
</dbReference>
<dbReference type="GO" id="GO:0020037">
    <property type="term" value="F:heme binding"/>
    <property type="evidence" value="ECO:0007669"/>
    <property type="project" value="InterPro"/>
</dbReference>
<evidence type="ECO:0000256" key="5">
    <source>
        <dbReference type="ARBA" id="ARBA00023004"/>
    </source>
</evidence>
<name>A0A5D3WLN7_9BACT</name>
<keyword evidence="2 6" id="KW-0349">Heme</keyword>
<evidence type="ECO:0000256" key="2">
    <source>
        <dbReference type="ARBA" id="ARBA00022617"/>
    </source>
</evidence>
<dbReference type="InterPro" id="IPR036909">
    <property type="entry name" value="Cyt_c-like_dom_sf"/>
</dbReference>
<evidence type="ECO:0000256" key="7">
    <source>
        <dbReference type="SAM" id="SignalP"/>
    </source>
</evidence>
<dbReference type="InterPro" id="IPR009056">
    <property type="entry name" value="Cyt_c-like_dom"/>
</dbReference>
<keyword evidence="1" id="KW-0813">Transport</keyword>
<dbReference type="Pfam" id="PF13442">
    <property type="entry name" value="Cytochrome_CBB3"/>
    <property type="match status" value="1"/>
</dbReference>
<keyword evidence="5 6" id="KW-0408">Iron</keyword>
<feature type="chain" id="PRO_5022764535" evidence="7">
    <location>
        <begin position="22"/>
        <end position="101"/>
    </location>
</feature>
<evidence type="ECO:0000313" key="10">
    <source>
        <dbReference type="Proteomes" id="UP000324159"/>
    </source>
</evidence>
<gene>
    <name evidence="9" type="ORF">EDC39_103197</name>
</gene>
<dbReference type="SUPFAM" id="SSF46626">
    <property type="entry name" value="Cytochrome c"/>
    <property type="match status" value="1"/>
</dbReference>
<dbReference type="PANTHER" id="PTHR40942">
    <property type="match status" value="1"/>
</dbReference>
<dbReference type="AlphaFoldDB" id="A0A5D3WLN7"/>
<organism evidence="9 10">
    <name type="scientific">Geothermobacter ehrlichii</name>
    <dbReference type="NCBI Taxonomy" id="213224"/>
    <lineage>
        <taxon>Bacteria</taxon>
        <taxon>Pseudomonadati</taxon>
        <taxon>Thermodesulfobacteriota</taxon>
        <taxon>Desulfuromonadia</taxon>
        <taxon>Desulfuromonadales</taxon>
        <taxon>Geothermobacteraceae</taxon>
        <taxon>Geothermobacter</taxon>
    </lineage>
</organism>
<reference evidence="9 10" key="1">
    <citation type="submission" date="2019-07" db="EMBL/GenBank/DDBJ databases">
        <title>Genomic Encyclopedia of Type Strains, Phase IV (KMG-IV): sequencing the most valuable type-strain genomes for metagenomic binning, comparative biology and taxonomic classification.</title>
        <authorList>
            <person name="Goeker M."/>
        </authorList>
    </citation>
    <scope>NUCLEOTIDE SEQUENCE [LARGE SCALE GENOMIC DNA]</scope>
    <source>
        <strain evidence="9 10">SS015</strain>
    </source>
</reference>
<keyword evidence="3 6" id="KW-0479">Metal-binding</keyword>
<dbReference type="PANTHER" id="PTHR40942:SF2">
    <property type="entry name" value="CYTOCHROME-RELATED"/>
    <property type="match status" value="1"/>
</dbReference>
<evidence type="ECO:0000313" key="9">
    <source>
        <dbReference type="EMBL" id="TYO99351.1"/>
    </source>
</evidence>
<feature type="signal peptide" evidence="7">
    <location>
        <begin position="1"/>
        <end position="21"/>
    </location>
</feature>
<keyword evidence="7" id="KW-0732">Signal</keyword>
<evidence type="ECO:0000256" key="6">
    <source>
        <dbReference type="PROSITE-ProRule" id="PRU00433"/>
    </source>
</evidence>
<keyword evidence="4" id="KW-0249">Electron transport</keyword>
<dbReference type="GO" id="GO:0009055">
    <property type="term" value="F:electron transfer activity"/>
    <property type="evidence" value="ECO:0007669"/>
    <property type="project" value="InterPro"/>
</dbReference>
<dbReference type="RefSeq" id="WP_148895270.1">
    <property type="nucleotide sequence ID" value="NZ_VNIB01000003.1"/>
</dbReference>